<gene>
    <name evidence="2" type="ORF">HPBE_LOCUS21181</name>
</gene>
<dbReference type="AlphaFoldDB" id="A0A3P8CXL0"/>
<evidence type="ECO:0000313" key="2">
    <source>
        <dbReference type="EMBL" id="VDP23755.1"/>
    </source>
</evidence>
<dbReference type="EMBL" id="UZAH01032760">
    <property type="protein sequence ID" value="VDP23755.1"/>
    <property type="molecule type" value="Genomic_DNA"/>
</dbReference>
<dbReference type="PANTHER" id="PTHR45710">
    <property type="entry name" value="C-TYPE LECTIN DOMAIN-CONTAINING PROTEIN 180"/>
    <property type="match status" value="1"/>
</dbReference>
<accession>A0A3P8CXL0</accession>
<sequence>MDTFKNACPDGWLRFKDSCYSKQRQKMDYDTAEQNCYAQGATLFVANSPEEWNVVMKSSTANSWTWVGLVQRQGMPTAKWQAPGAMDVSRLNWLLRPYRSGSNGWSAYSECAANFNTLPSTSSYLYFYPCTLQFASICERNSSFH</sequence>
<proteinExistence type="predicted"/>
<dbReference type="Pfam" id="PF00059">
    <property type="entry name" value="Lectin_C"/>
    <property type="match status" value="1"/>
</dbReference>
<dbReference type="PANTHER" id="PTHR45710:SF26">
    <property type="entry name" value="RH26557P"/>
    <property type="match status" value="1"/>
</dbReference>
<name>A0A3P8CXL0_HELPZ</name>
<feature type="domain" description="C-type lectin" evidence="1">
    <location>
        <begin position="15"/>
        <end position="139"/>
    </location>
</feature>
<organism evidence="2">
    <name type="scientific">Heligmosomoides polygyrus</name>
    <name type="common">Parasitic roundworm</name>
    <dbReference type="NCBI Taxonomy" id="6339"/>
    <lineage>
        <taxon>Eukaryota</taxon>
        <taxon>Metazoa</taxon>
        <taxon>Ecdysozoa</taxon>
        <taxon>Nematoda</taxon>
        <taxon>Chromadorea</taxon>
        <taxon>Rhabditida</taxon>
        <taxon>Rhabditina</taxon>
        <taxon>Rhabditomorpha</taxon>
        <taxon>Strongyloidea</taxon>
        <taxon>Heligmosomidae</taxon>
        <taxon>Heligmosomoides</taxon>
    </lineage>
</organism>
<dbReference type="SUPFAM" id="SSF56436">
    <property type="entry name" value="C-type lectin-like"/>
    <property type="match status" value="1"/>
</dbReference>
<protein>
    <recommendedName>
        <fullName evidence="1">C-type lectin domain-containing protein</fullName>
    </recommendedName>
</protein>
<dbReference type="InterPro" id="IPR050828">
    <property type="entry name" value="C-type_lectin/matrix_domain"/>
</dbReference>
<dbReference type="OrthoDB" id="5839906at2759"/>
<evidence type="ECO:0000259" key="1">
    <source>
        <dbReference type="PROSITE" id="PS50041"/>
    </source>
</evidence>
<dbReference type="Gene3D" id="3.10.100.10">
    <property type="entry name" value="Mannose-Binding Protein A, subunit A"/>
    <property type="match status" value="1"/>
</dbReference>
<dbReference type="InterPro" id="IPR001304">
    <property type="entry name" value="C-type_lectin-like"/>
</dbReference>
<dbReference type="InterPro" id="IPR016187">
    <property type="entry name" value="CTDL_fold"/>
</dbReference>
<dbReference type="PROSITE" id="PS50041">
    <property type="entry name" value="C_TYPE_LECTIN_2"/>
    <property type="match status" value="1"/>
</dbReference>
<dbReference type="InterPro" id="IPR016186">
    <property type="entry name" value="C-type_lectin-like/link_sf"/>
</dbReference>
<reference evidence="2" key="1">
    <citation type="submission" date="2018-11" db="EMBL/GenBank/DDBJ databases">
        <authorList>
            <consortium name="Pathogen Informatics"/>
        </authorList>
    </citation>
    <scope>NUCLEOTIDE SEQUENCE [LARGE SCALE GENOMIC DNA]</scope>
</reference>
<dbReference type="SMART" id="SM00034">
    <property type="entry name" value="CLECT"/>
    <property type="match status" value="1"/>
</dbReference>